<dbReference type="AlphaFoldDB" id="A0ABD0TXN3"/>
<dbReference type="EMBL" id="JANQDX010000019">
    <property type="protein sequence ID" value="KAL0904435.1"/>
    <property type="molecule type" value="Genomic_DNA"/>
</dbReference>
<protein>
    <submittedName>
        <fullName evidence="1">Uncharacterized protein</fullName>
    </submittedName>
</protein>
<sequence length="199" mass="22782">MRGLLIVAKSWMKRAVGSRAEILNTKFKTSLKALYYWSKAKLKDFMILKNSLKREILELQMEESNSGEFFGDKIFLLRSKVNELNSSWLVLTLGGGNEPRLIMECVEEPIFSILVNGIPSSWIKARSGFGQVSWDCEQKKGCSSPWKIILDGAKSLAPIVRWRIARGESIKMFKDVWLLDKRFNEGLLLLPVMKTVRSH</sequence>
<dbReference type="Proteomes" id="UP001552299">
    <property type="component" value="Unassembled WGS sequence"/>
</dbReference>
<reference evidence="1 2" key="1">
    <citation type="journal article" date="2024" name="Plant Biotechnol. J.">
        <title>Dendrobium thyrsiflorum genome and its molecular insights into genes involved in important horticultural traits.</title>
        <authorList>
            <person name="Chen B."/>
            <person name="Wang J.Y."/>
            <person name="Zheng P.J."/>
            <person name="Li K.L."/>
            <person name="Liang Y.M."/>
            <person name="Chen X.F."/>
            <person name="Zhang C."/>
            <person name="Zhao X."/>
            <person name="He X."/>
            <person name="Zhang G.Q."/>
            <person name="Liu Z.J."/>
            <person name="Xu Q."/>
        </authorList>
    </citation>
    <scope>NUCLEOTIDE SEQUENCE [LARGE SCALE GENOMIC DNA]</scope>
    <source>
        <strain evidence="1">GZMU011</strain>
    </source>
</reference>
<organism evidence="1 2">
    <name type="scientific">Dendrobium thyrsiflorum</name>
    <name type="common">Pinecone-like raceme dendrobium</name>
    <name type="synonym">Orchid</name>
    <dbReference type="NCBI Taxonomy" id="117978"/>
    <lineage>
        <taxon>Eukaryota</taxon>
        <taxon>Viridiplantae</taxon>
        <taxon>Streptophyta</taxon>
        <taxon>Embryophyta</taxon>
        <taxon>Tracheophyta</taxon>
        <taxon>Spermatophyta</taxon>
        <taxon>Magnoliopsida</taxon>
        <taxon>Liliopsida</taxon>
        <taxon>Asparagales</taxon>
        <taxon>Orchidaceae</taxon>
        <taxon>Epidendroideae</taxon>
        <taxon>Malaxideae</taxon>
        <taxon>Dendrobiinae</taxon>
        <taxon>Dendrobium</taxon>
    </lineage>
</organism>
<accession>A0ABD0TXN3</accession>
<comment type="caution">
    <text evidence="1">The sequence shown here is derived from an EMBL/GenBank/DDBJ whole genome shotgun (WGS) entry which is preliminary data.</text>
</comment>
<keyword evidence="2" id="KW-1185">Reference proteome</keyword>
<evidence type="ECO:0000313" key="1">
    <source>
        <dbReference type="EMBL" id="KAL0904435.1"/>
    </source>
</evidence>
<gene>
    <name evidence="1" type="ORF">M5K25_026545</name>
</gene>
<proteinExistence type="predicted"/>
<name>A0ABD0TXN3_DENTH</name>
<evidence type="ECO:0000313" key="2">
    <source>
        <dbReference type="Proteomes" id="UP001552299"/>
    </source>
</evidence>